<dbReference type="GO" id="GO:0097347">
    <property type="term" value="C:TAM protein secretion complex"/>
    <property type="evidence" value="ECO:0007669"/>
    <property type="project" value="TreeGrafter"/>
</dbReference>
<protein>
    <recommendedName>
        <fullName evidence="6">Translocation and assembly module TamB C-terminal domain-containing protein</fullName>
    </recommendedName>
</protein>
<gene>
    <name evidence="7" type="ORF">ENK44_13730</name>
</gene>
<feature type="domain" description="Translocation and assembly module TamB C-terminal" evidence="6">
    <location>
        <begin position="976"/>
        <end position="1344"/>
    </location>
</feature>
<reference evidence="7" key="1">
    <citation type="journal article" date="2020" name="mSystems">
        <title>Genome- and Community-Level Interaction Insights into Carbon Utilization and Element Cycling Functions of Hydrothermarchaeota in Hydrothermal Sediment.</title>
        <authorList>
            <person name="Zhou Z."/>
            <person name="Liu Y."/>
            <person name="Xu W."/>
            <person name="Pan J."/>
            <person name="Luo Z.H."/>
            <person name="Li M."/>
        </authorList>
    </citation>
    <scope>NUCLEOTIDE SEQUENCE [LARGE SCALE GENOMIC DNA]</scope>
    <source>
        <strain evidence="7">HyVt-577</strain>
    </source>
</reference>
<evidence type="ECO:0000259" key="6">
    <source>
        <dbReference type="Pfam" id="PF04357"/>
    </source>
</evidence>
<keyword evidence="4 5" id="KW-0472">Membrane</keyword>
<evidence type="ECO:0000256" key="5">
    <source>
        <dbReference type="SAM" id="Phobius"/>
    </source>
</evidence>
<sequence length="1344" mass="153427">MPGKKRKRWLRISLYSLVILSAFIVLLAVLQWQNNLLTDMAVDYLNKTMNGRGELRYERITGSLFFSIEIDDVQFRTPAGLTAEAGHVKAGYSPFSFIFGQPQVNRLYVDRLRIRIPPADSTSAKPVASVPLDSVLTWLTHTNLAETILNNLPLFRLRRLDIVLGEVTLVNRGQTWNNIYLQLNDLRASHEEFRVSLKKLSGHWQEKNINIRRLSFDLKCTRERIELNNLEAASDRSRINISALYDFSGRTPQVNVEIFELRSDLNEWALLTQSAELEKGFFKANGRLDGVPDHFALTLQAHGRTRRYALDTLFLDMEYNKGLFNLRDLQLAGNAGMLQAALVVERDQRAEGTLTFRNLDIQKVVQYPVATKMNGLVAFHLKNLDLKRMSGHGRLMLYQTTIDSVLLDTLLLNLSAGNGAYTIKENSFLRLAQHSRFMVDGSINRDRQLDVLLSTFDNNLQEAAARFGLDSLSGIFDGHVRATGSLKNPDISANLQIPHIAYKNMMMDSVGFTLYMQQIFTGRKGEGHFLIQNGRIGDFPLSRAGIDTRFDSTMLVVDNLSFRSEDNYIRSSVNVQFEEDKTVIGIAPFEAKYQDYWLKNQDTLIFTVDSGGINIENFILEGPQNSEMEVSGFWSNDIRDMQLALSLDGVQIEPFRQFMGDRFSILGRIDGVAEVLTPLSNPNLDIDIVADSLVLNGVELGTVTSVFQYANKTFYINRLDLRYDDTYVNAQGDMAFSFDKEHGVTFSTLQHSLLNFSLDWQNLYPEHFQPLFSGERKFSGAISGYLEAGGHLNHPRVRAGLKTDHFVFEDYQLDTLRIFSQYNDGFFIIDSLSTQLNGTTLNMKGWLRYNLNLSDIDTNIVDKPFQFWIASADSQMKFLSRFGDQLENIKGPYQTELHLGGTLGRPSLIDGFFRLDNGQIILSKIKDPIRNVQIRAVVRDSVLELDQAEAYSVADKDFWEKGWSYVRDILPWASDDETQGRVSVRGGIALEDVLHPKYDLDVRLNNFYIDYFVENTELLINSDNLSIRGRDTIHVSGEVYIPRGTYQVDVEQIQRDMRIEAVKTLPRPPYVSMNLSVLLPGNFAIVSSPTDFLNNFRILIEGELHILKEPLYPENRISGFLNTQSGYYQAWNQKFTIQDGTIRFIDPTRFNPQINLILNKRIGDQLFELNIYGPMDKLQQQITVYENGREVPMSEADKLTLLTFGLNTKELQQNTQSSLRDVGVDVLANSVLNVLERQAEQATGLDKIKIDSQQSLFDIRKGRLNSGLQDASISFGKYLTSDLYIEYRTRFNSDIPAPKLSWDAGNRIQLEYRVNRNWRLNSFYEKTIEGNNKFQIGVDWEYTF</sequence>
<accession>A0A7V4WWR5</accession>
<name>A0A7V4WWR5_CALAY</name>
<proteinExistence type="predicted"/>
<comment type="caution">
    <text evidence="7">The sequence shown here is derived from an EMBL/GenBank/DDBJ whole genome shotgun (WGS) entry which is preliminary data.</text>
</comment>
<keyword evidence="2 5" id="KW-0812">Transmembrane</keyword>
<evidence type="ECO:0000313" key="7">
    <source>
        <dbReference type="EMBL" id="HGY56761.1"/>
    </source>
</evidence>
<evidence type="ECO:0000256" key="4">
    <source>
        <dbReference type="ARBA" id="ARBA00023136"/>
    </source>
</evidence>
<dbReference type="PANTHER" id="PTHR36985">
    <property type="entry name" value="TRANSLOCATION AND ASSEMBLY MODULE SUBUNIT TAMB"/>
    <property type="match status" value="1"/>
</dbReference>
<dbReference type="EMBL" id="DRQG01000128">
    <property type="protein sequence ID" value="HGY56761.1"/>
    <property type="molecule type" value="Genomic_DNA"/>
</dbReference>
<evidence type="ECO:0000256" key="2">
    <source>
        <dbReference type="ARBA" id="ARBA00022692"/>
    </source>
</evidence>
<comment type="subcellular location">
    <subcellularLocation>
        <location evidence="1">Membrane</location>
        <topology evidence="1">Single-pass membrane protein</topology>
    </subcellularLocation>
</comment>
<evidence type="ECO:0000256" key="3">
    <source>
        <dbReference type="ARBA" id="ARBA00022989"/>
    </source>
</evidence>
<feature type="transmembrane region" description="Helical" evidence="5">
    <location>
        <begin position="12"/>
        <end position="32"/>
    </location>
</feature>
<dbReference type="GO" id="GO:0005886">
    <property type="term" value="C:plasma membrane"/>
    <property type="evidence" value="ECO:0007669"/>
    <property type="project" value="InterPro"/>
</dbReference>
<keyword evidence="3 5" id="KW-1133">Transmembrane helix</keyword>
<dbReference type="Pfam" id="PF04357">
    <property type="entry name" value="TamB"/>
    <property type="match status" value="1"/>
</dbReference>
<dbReference type="GO" id="GO:0009306">
    <property type="term" value="P:protein secretion"/>
    <property type="evidence" value="ECO:0007669"/>
    <property type="project" value="InterPro"/>
</dbReference>
<dbReference type="InterPro" id="IPR007452">
    <property type="entry name" value="TamB_C"/>
</dbReference>
<evidence type="ECO:0000256" key="1">
    <source>
        <dbReference type="ARBA" id="ARBA00004167"/>
    </source>
</evidence>
<organism evidence="7">
    <name type="scientific">Caldithrix abyssi</name>
    <dbReference type="NCBI Taxonomy" id="187145"/>
    <lineage>
        <taxon>Bacteria</taxon>
        <taxon>Pseudomonadati</taxon>
        <taxon>Calditrichota</taxon>
        <taxon>Calditrichia</taxon>
        <taxon>Calditrichales</taxon>
        <taxon>Calditrichaceae</taxon>
        <taxon>Caldithrix</taxon>
    </lineage>
</organism>
<dbReference type="PANTHER" id="PTHR36985:SF1">
    <property type="entry name" value="TRANSLOCATION AND ASSEMBLY MODULE SUBUNIT TAMB"/>
    <property type="match status" value="1"/>
</dbReference>
<dbReference type="Proteomes" id="UP000885779">
    <property type="component" value="Unassembled WGS sequence"/>
</dbReference>